<dbReference type="RefSeq" id="WP_386759294.1">
    <property type="nucleotide sequence ID" value="NZ_JBHRXK010000004.1"/>
</dbReference>
<dbReference type="Proteomes" id="UP001595740">
    <property type="component" value="Unassembled WGS sequence"/>
</dbReference>
<dbReference type="SUPFAM" id="SSF53335">
    <property type="entry name" value="S-adenosyl-L-methionine-dependent methyltransferases"/>
    <property type="match status" value="1"/>
</dbReference>
<evidence type="ECO:0000259" key="4">
    <source>
        <dbReference type="Pfam" id="PF08241"/>
    </source>
</evidence>
<dbReference type="InterPro" id="IPR013216">
    <property type="entry name" value="Methyltransf_11"/>
</dbReference>
<keyword evidence="3 5" id="KW-0808">Transferase</keyword>
<dbReference type="InterPro" id="IPR051052">
    <property type="entry name" value="Diverse_substrate_MTase"/>
</dbReference>
<evidence type="ECO:0000256" key="1">
    <source>
        <dbReference type="ARBA" id="ARBA00008361"/>
    </source>
</evidence>
<comment type="caution">
    <text evidence="5">The sequence shown here is derived from an EMBL/GenBank/DDBJ whole genome shotgun (WGS) entry which is preliminary data.</text>
</comment>
<accession>A0ABV7RTL3</accession>
<evidence type="ECO:0000256" key="2">
    <source>
        <dbReference type="ARBA" id="ARBA00022603"/>
    </source>
</evidence>
<dbReference type="CDD" id="cd02440">
    <property type="entry name" value="AdoMet_MTases"/>
    <property type="match status" value="1"/>
</dbReference>
<dbReference type="InterPro" id="IPR029063">
    <property type="entry name" value="SAM-dependent_MTases_sf"/>
</dbReference>
<evidence type="ECO:0000313" key="5">
    <source>
        <dbReference type="EMBL" id="MFC3551533.1"/>
    </source>
</evidence>
<organism evidence="5 6">
    <name type="scientific">Lysobacter cavernae</name>
    <dbReference type="NCBI Taxonomy" id="1685901"/>
    <lineage>
        <taxon>Bacteria</taxon>
        <taxon>Pseudomonadati</taxon>
        <taxon>Pseudomonadota</taxon>
        <taxon>Gammaproteobacteria</taxon>
        <taxon>Lysobacterales</taxon>
        <taxon>Lysobacteraceae</taxon>
        <taxon>Lysobacter</taxon>
    </lineage>
</organism>
<dbReference type="Gene3D" id="3.40.50.150">
    <property type="entry name" value="Vaccinia Virus protein VP39"/>
    <property type="match status" value="1"/>
</dbReference>
<keyword evidence="2 5" id="KW-0489">Methyltransferase</keyword>
<evidence type="ECO:0000256" key="3">
    <source>
        <dbReference type="ARBA" id="ARBA00022679"/>
    </source>
</evidence>
<dbReference type="GO" id="GO:0032259">
    <property type="term" value="P:methylation"/>
    <property type="evidence" value="ECO:0007669"/>
    <property type="project" value="UniProtKB-KW"/>
</dbReference>
<sequence>MSGAGLKDSGSGAVFKDHFSGIADAYAAARPEYPDALFDAIAAVVPASARVWEPGCGSGQATRGLAARFAHVHATDPSAQQLGPHWAHAGGGNVSLAVEPAERTDLADASVQLVAVAQALHWFDRDRFFAQCERVLTPGGVLAAWGYPDFLAPEGMAGPVAAFRAQIEPHWPPERAQVDARYAGYAWLFPALPAPALWLEADWTLPHFLRYLASISASARCLTQTGDDPVARHAPALAAAWGDADDARRIQWPLFLRLRRKPG</sequence>
<comment type="similarity">
    <text evidence="1">Belongs to the methyltransferase superfamily.</text>
</comment>
<reference evidence="6" key="1">
    <citation type="journal article" date="2019" name="Int. J. Syst. Evol. Microbiol.">
        <title>The Global Catalogue of Microorganisms (GCM) 10K type strain sequencing project: providing services to taxonomists for standard genome sequencing and annotation.</title>
        <authorList>
            <consortium name="The Broad Institute Genomics Platform"/>
            <consortium name="The Broad Institute Genome Sequencing Center for Infectious Disease"/>
            <person name="Wu L."/>
            <person name="Ma J."/>
        </authorList>
    </citation>
    <scope>NUCLEOTIDE SEQUENCE [LARGE SCALE GENOMIC DNA]</scope>
    <source>
        <strain evidence="6">KCTC 42875</strain>
    </source>
</reference>
<dbReference type="Pfam" id="PF08241">
    <property type="entry name" value="Methyltransf_11"/>
    <property type="match status" value="1"/>
</dbReference>
<dbReference type="GO" id="GO:0008168">
    <property type="term" value="F:methyltransferase activity"/>
    <property type="evidence" value="ECO:0007669"/>
    <property type="project" value="UniProtKB-KW"/>
</dbReference>
<dbReference type="EC" id="2.1.1.-" evidence="5"/>
<protein>
    <submittedName>
        <fullName evidence="5">Class I SAM-dependent methyltransferase</fullName>
        <ecNumber evidence="5">2.1.1.-</ecNumber>
    </submittedName>
</protein>
<dbReference type="EMBL" id="JBHRXK010000004">
    <property type="protein sequence ID" value="MFC3551533.1"/>
    <property type="molecule type" value="Genomic_DNA"/>
</dbReference>
<dbReference type="PANTHER" id="PTHR44942:SF4">
    <property type="entry name" value="METHYLTRANSFERASE TYPE 11 DOMAIN-CONTAINING PROTEIN"/>
    <property type="match status" value="1"/>
</dbReference>
<keyword evidence="6" id="KW-1185">Reference proteome</keyword>
<gene>
    <name evidence="5" type="ORF">ACFOLC_10985</name>
</gene>
<evidence type="ECO:0000313" key="6">
    <source>
        <dbReference type="Proteomes" id="UP001595740"/>
    </source>
</evidence>
<proteinExistence type="inferred from homology"/>
<feature type="domain" description="Methyltransferase type 11" evidence="4">
    <location>
        <begin position="53"/>
        <end position="143"/>
    </location>
</feature>
<name>A0ABV7RTL3_9GAMM</name>
<dbReference type="PANTHER" id="PTHR44942">
    <property type="entry name" value="METHYLTRANSF_11 DOMAIN-CONTAINING PROTEIN"/>
    <property type="match status" value="1"/>
</dbReference>